<dbReference type="InterPro" id="IPR006656">
    <property type="entry name" value="Mopterin_OxRdtase"/>
</dbReference>
<accession>T0D452</accession>
<dbReference type="CDD" id="cd02775">
    <property type="entry name" value="MopB_CT"/>
    <property type="match status" value="1"/>
</dbReference>
<protein>
    <submittedName>
        <fullName evidence="8">Molybdopterin-dependent oxidoreductase</fullName>
    </submittedName>
</protein>
<name>T0D452_ALIAG</name>
<dbReference type="Pfam" id="PF00384">
    <property type="entry name" value="Molybdopterin"/>
    <property type="match status" value="1"/>
</dbReference>
<evidence type="ECO:0000256" key="1">
    <source>
        <dbReference type="ARBA" id="ARBA00001942"/>
    </source>
</evidence>
<dbReference type="Gene3D" id="3.40.50.740">
    <property type="match status" value="1"/>
</dbReference>
<keyword evidence="9" id="KW-1185">Reference proteome</keyword>
<dbReference type="InterPro" id="IPR006655">
    <property type="entry name" value="Mopterin_OxRdtase_prok_CS"/>
</dbReference>
<dbReference type="EMBL" id="CP080467">
    <property type="protein sequence ID" value="UNO48984.1"/>
    <property type="molecule type" value="Genomic_DNA"/>
</dbReference>
<evidence type="ECO:0000313" key="8">
    <source>
        <dbReference type="EMBL" id="UNO48984.1"/>
    </source>
</evidence>
<dbReference type="PANTHER" id="PTHR43742">
    <property type="entry name" value="TRIMETHYLAMINE-N-OXIDE REDUCTASE"/>
    <property type="match status" value="1"/>
</dbReference>
<evidence type="ECO:0000256" key="2">
    <source>
        <dbReference type="ARBA" id="ARBA00010312"/>
    </source>
</evidence>
<dbReference type="SUPFAM" id="SSF53706">
    <property type="entry name" value="Formate dehydrogenase/DMSO reductase, domains 1-3"/>
    <property type="match status" value="1"/>
</dbReference>
<keyword evidence="6" id="KW-0408">Iron</keyword>
<dbReference type="CDD" id="cd02766">
    <property type="entry name" value="MopB_3"/>
    <property type="match status" value="1"/>
</dbReference>
<keyword evidence="3" id="KW-0500">Molybdenum</keyword>
<dbReference type="KEGG" id="aaco:K1I37_20785"/>
<dbReference type="PANTHER" id="PTHR43742:SF6">
    <property type="entry name" value="OXIDOREDUCTASE YYAE-RELATED"/>
    <property type="match status" value="1"/>
</dbReference>
<evidence type="ECO:0000313" key="9">
    <source>
        <dbReference type="Proteomes" id="UP000829401"/>
    </source>
</evidence>
<dbReference type="OrthoDB" id="9805142at2"/>
<dbReference type="STRING" id="1356854.N007_06700"/>
<evidence type="ECO:0000256" key="5">
    <source>
        <dbReference type="ARBA" id="ARBA00023002"/>
    </source>
</evidence>
<dbReference type="GO" id="GO:0046872">
    <property type="term" value="F:metal ion binding"/>
    <property type="evidence" value="ECO:0007669"/>
    <property type="project" value="UniProtKB-KW"/>
</dbReference>
<dbReference type="PROSITE" id="PS51669">
    <property type="entry name" value="4FE4S_MOW_BIS_MGD"/>
    <property type="match status" value="1"/>
</dbReference>
<keyword evidence="5" id="KW-0560">Oxidoreductase</keyword>
<evidence type="ECO:0000256" key="6">
    <source>
        <dbReference type="ARBA" id="ARBA00023004"/>
    </source>
</evidence>
<dbReference type="PROSITE" id="PS00490">
    <property type="entry name" value="MOLYBDOPTERIN_PROK_2"/>
    <property type="match status" value="1"/>
</dbReference>
<dbReference type="Proteomes" id="UP000829401">
    <property type="component" value="Chromosome"/>
</dbReference>
<gene>
    <name evidence="8" type="ORF">K1I37_20785</name>
</gene>
<dbReference type="Gene3D" id="3.40.228.10">
    <property type="entry name" value="Dimethylsulfoxide Reductase, domain 2"/>
    <property type="match status" value="1"/>
</dbReference>
<dbReference type="Gene3D" id="2.40.40.20">
    <property type="match status" value="1"/>
</dbReference>
<comment type="similarity">
    <text evidence="2">Belongs to the prokaryotic molybdopterin-containing oxidoreductase family.</text>
</comment>
<sequence>MTIKTACPIDCYDGCSMLATVKENGEIQLQGNPEHPITRGALCNRGRRLAARRDGEDRVVYPLKKVGGEWVPISWAQAYREIGQQIRVAIDKYGHHSILHAFDWGSGALLKSLSQRFFYQLGGCTETVGSLCWDAGLEAQRYDFGQARSHAPDDMVRNSRGIVVWGRNVATTNVHMMPFIKAAQARGAKLVVVNPLPTDVARRADMCVYPRPGTDALLALGVLRVCRDLNLIDQRFTQTCAVGWDAFAKTLDAYALDRVSRETNVEPEQIRALAEFYGQSGPVTTLLGIGMQRYAGGGNAIRAIDALAAATGNVGIPGGGVNYAQRGMAAFVDEDALTGRSAADVREFVRGTQAQEILSSNPPIQVLFVTRTNPLTQVPDSATLRKAYAGIGCKVVIDMYMTETAQAADYVLPCTSVLEEEDVTYTTMWHPYLSYIHPVVPPRGESKPEWQIFSELADVLGMGEKMEGSVQSWLTLALRPLLAQGITLEQIQTDGFVRLPIEEVPFADGRFLTPSEKFEFWSNAAVADGQSAVATYVPPRRAHGSGHHRLTLLTIHPRKHENSQRQHVVGDVVYPVVEMSRVVADEHGIRSGDAVRLYNDKASLQGVAKVREEGHPYTVQVESGWSGQGISINDFTDADSADFGQQTAQYDCACSVELIASALVIGVEKREPVQ</sequence>
<dbReference type="GO" id="GO:0016491">
    <property type="term" value="F:oxidoreductase activity"/>
    <property type="evidence" value="ECO:0007669"/>
    <property type="project" value="UniProtKB-KW"/>
</dbReference>
<organism evidence="8 9">
    <name type="scientific">Alicyclobacillus acidoterrestris (strain ATCC 49025 / DSM 3922 / CIP 106132 / NCIMB 13137 / GD3B)</name>
    <dbReference type="NCBI Taxonomy" id="1356854"/>
    <lineage>
        <taxon>Bacteria</taxon>
        <taxon>Bacillati</taxon>
        <taxon>Bacillota</taxon>
        <taxon>Bacilli</taxon>
        <taxon>Bacillales</taxon>
        <taxon>Alicyclobacillaceae</taxon>
        <taxon>Alicyclobacillus</taxon>
    </lineage>
</organism>
<dbReference type="AlphaFoldDB" id="T0D452"/>
<evidence type="ECO:0000256" key="3">
    <source>
        <dbReference type="ARBA" id="ARBA00022505"/>
    </source>
</evidence>
<keyword evidence="4" id="KW-0479">Metal-binding</keyword>
<dbReference type="SUPFAM" id="SSF50692">
    <property type="entry name" value="ADC-like"/>
    <property type="match status" value="1"/>
</dbReference>
<dbReference type="GO" id="GO:0043546">
    <property type="term" value="F:molybdopterin cofactor binding"/>
    <property type="evidence" value="ECO:0007669"/>
    <property type="project" value="InterPro"/>
</dbReference>
<dbReference type="InterPro" id="IPR006657">
    <property type="entry name" value="MoPterin_dinucl-bd_dom"/>
</dbReference>
<reference evidence="9" key="1">
    <citation type="journal article" date="2022" name="G3 (Bethesda)">
        <title>Unveiling the complete genome sequence of Alicyclobacillus acidoterrestris DSM 3922T, a taint-producing strain.</title>
        <authorList>
            <person name="Leonardo I.C."/>
            <person name="Barreto Crespo M.T."/>
            <person name="Gaspar F.B."/>
        </authorList>
    </citation>
    <scope>NUCLEOTIDE SEQUENCE [LARGE SCALE GENOMIC DNA]</scope>
    <source>
        <strain evidence="9">DSM 3922</strain>
    </source>
</reference>
<dbReference type="SMART" id="SM00926">
    <property type="entry name" value="Molybdop_Fe4S4"/>
    <property type="match status" value="1"/>
</dbReference>
<comment type="cofactor">
    <cofactor evidence="1">
        <name>Mo-bis(molybdopterin guanine dinucleotide)</name>
        <dbReference type="ChEBI" id="CHEBI:60539"/>
    </cofactor>
</comment>
<dbReference type="InterPro" id="IPR009010">
    <property type="entry name" value="Asp_de-COase-like_dom_sf"/>
</dbReference>
<dbReference type="Pfam" id="PF04879">
    <property type="entry name" value="Molybdop_Fe4S4"/>
    <property type="match status" value="1"/>
</dbReference>
<accession>A0A9E7CR14</accession>
<dbReference type="Pfam" id="PF01568">
    <property type="entry name" value="Molydop_binding"/>
    <property type="match status" value="1"/>
</dbReference>
<evidence type="ECO:0000256" key="7">
    <source>
        <dbReference type="ARBA" id="ARBA00023014"/>
    </source>
</evidence>
<dbReference type="RefSeq" id="WP_021296377.1">
    <property type="nucleotide sequence ID" value="NZ_AURB01000128.1"/>
</dbReference>
<dbReference type="eggNOG" id="COG0243">
    <property type="taxonomic scope" value="Bacteria"/>
</dbReference>
<dbReference type="InterPro" id="IPR006963">
    <property type="entry name" value="Mopterin_OxRdtase_4Fe-4S_dom"/>
</dbReference>
<proteinExistence type="inferred from homology"/>
<dbReference type="Gene3D" id="2.20.25.90">
    <property type="entry name" value="ADC-like domains"/>
    <property type="match status" value="1"/>
</dbReference>
<dbReference type="Gene3D" id="3.30.2070.10">
    <property type="entry name" value="Formate dehydrogenase/DMSO reductase"/>
    <property type="match status" value="1"/>
</dbReference>
<keyword evidence="7" id="KW-0411">Iron-sulfur</keyword>
<dbReference type="InterPro" id="IPR050612">
    <property type="entry name" value="Prok_Mopterin_Oxidored"/>
</dbReference>
<evidence type="ECO:0000256" key="4">
    <source>
        <dbReference type="ARBA" id="ARBA00022723"/>
    </source>
</evidence>
<dbReference type="GO" id="GO:0051536">
    <property type="term" value="F:iron-sulfur cluster binding"/>
    <property type="evidence" value="ECO:0007669"/>
    <property type="project" value="UniProtKB-KW"/>
</dbReference>